<dbReference type="EMBL" id="LR797474">
    <property type="protein sequence ID" value="CAB4218475.1"/>
    <property type="molecule type" value="Genomic_DNA"/>
</dbReference>
<protein>
    <submittedName>
        <fullName evidence="1">Uncharacterized protein</fullName>
    </submittedName>
</protein>
<reference evidence="1" key="1">
    <citation type="submission" date="2020-05" db="EMBL/GenBank/DDBJ databases">
        <authorList>
            <person name="Chiriac C."/>
            <person name="Salcher M."/>
            <person name="Ghai R."/>
            <person name="Kavagutti S V."/>
        </authorList>
    </citation>
    <scope>NUCLEOTIDE SEQUENCE</scope>
</reference>
<evidence type="ECO:0000313" key="1">
    <source>
        <dbReference type="EMBL" id="CAB4218475.1"/>
    </source>
</evidence>
<accession>A0A6J5ST50</accession>
<organism evidence="1">
    <name type="scientific">uncultured Caudovirales phage</name>
    <dbReference type="NCBI Taxonomy" id="2100421"/>
    <lineage>
        <taxon>Viruses</taxon>
        <taxon>Duplodnaviria</taxon>
        <taxon>Heunggongvirae</taxon>
        <taxon>Uroviricota</taxon>
        <taxon>Caudoviricetes</taxon>
        <taxon>Peduoviridae</taxon>
        <taxon>Maltschvirus</taxon>
        <taxon>Maltschvirus maltsch</taxon>
    </lineage>
</organism>
<sequence>MAAVKDLIIQTLEPKITPPSISVLDLETAGSDKNIRDGEKAGYAQQLGKKFPLIKIGNSIIAPENILSMSVSMNSIIPTIHVAVIDTLGTLTSRTYPRTNLLITAFVAQSHPKLKSFSQSFLITNVNSIPLGIGGTRYDFFGELYVPNLNGNFIKSYNGLTSAQALKKIAEELGLGFATNEDTTDDKMTWINPNLNYKSFIKQVTDHSYKNEKSFFECFIDRYYVLNFINVEKQFKQFSDDKEISDGYPAISTDTIDTARAANGNIIQSPDATVKIILTNSSTGDKSSEMKILQYSMIGENGDILKNSGFRKRIFLYKHGETDPLNTWFVEPLSEASADGVSVYQAPDLQDYIDNDVVKWMGTDYNNAHSNYKFAKLLNNHNLVESNKNALLVKLPGFNHNILRGSRVKVNIFSTRVQQTSHDKVQNDLAEPIDYQKSEDPMESRASAEILDTYLSDTYYVKSIDYHYNTQDPEYKFTTTMILGRKNWVPEPKVENKQ</sequence>
<proteinExistence type="predicted"/>
<gene>
    <name evidence="1" type="ORF">UFOVP1604_25</name>
</gene>
<name>A0A6J5ST50_9CAUD</name>